<reference evidence="2" key="2">
    <citation type="submission" date="2025-08" db="UniProtKB">
        <authorList>
            <consortium name="RefSeq"/>
        </authorList>
    </citation>
    <scope>IDENTIFICATION</scope>
    <source>
        <tissue evidence="2">Leaf</tissue>
    </source>
</reference>
<keyword evidence="1" id="KW-1185">Reference proteome</keyword>
<evidence type="ECO:0000313" key="2">
    <source>
        <dbReference type="RefSeq" id="XP_075080042.1"/>
    </source>
</evidence>
<organism evidence="1 2">
    <name type="scientific">Nicotiana tabacum</name>
    <name type="common">Common tobacco</name>
    <dbReference type="NCBI Taxonomy" id="4097"/>
    <lineage>
        <taxon>Eukaryota</taxon>
        <taxon>Viridiplantae</taxon>
        <taxon>Streptophyta</taxon>
        <taxon>Embryophyta</taxon>
        <taxon>Tracheophyta</taxon>
        <taxon>Spermatophyta</taxon>
        <taxon>Magnoliopsida</taxon>
        <taxon>eudicotyledons</taxon>
        <taxon>Gunneridae</taxon>
        <taxon>Pentapetalae</taxon>
        <taxon>asterids</taxon>
        <taxon>lamiids</taxon>
        <taxon>Solanales</taxon>
        <taxon>Solanaceae</taxon>
        <taxon>Nicotianoideae</taxon>
        <taxon>Nicotianeae</taxon>
        <taxon>Nicotiana</taxon>
    </lineage>
</organism>
<gene>
    <name evidence="2" type="primary">LOC107790683</name>
</gene>
<dbReference type="Proteomes" id="UP000790787">
    <property type="component" value="Chromosome 10"/>
</dbReference>
<evidence type="ECO:0000313" key="1">
    <source>
        <dbReference type="Proteomes" id="UP000790787"/>
    </source>
</evidence>
<name>A0AC58S4Y7_TOBAC</name>
<proteinExistence type="predicted"/>
<reference evidence="1" key="1">
    <citation type="journal article" date="2014" name="Nat. Commun.">
        <title>The tobacco genome sequence and its comparison with those of tomato and potato.</title>
        <authorList>
            <person name="Sierro N."/>
            <person name="Battey J.N."/>
            <person name="Ouadi S."/>
            <person name="Bakaher N."/>
            <person name="Bovet L."/>
            <person name="Willig A."/>
            <person name="Goepfert S."/>
            <person name="Peitsch M.C."/>
            <person name="Ivanov N.V."/>
        </authorList>
    </citation>
    <scope>NUCLEOTIDE SEQUENCE [LARGE SCALE GENOMIC DNA]</scope>
</reference>
<protein>
    <submittedName>
        <fullName evidence="2">Calcium-transporting ATPase 8, plasma membrane-type-like</fullName>
    </submittedName>
</protein>
<dbReference type="RefSeq" id="XP_075080042.1">
    <property type="nucleotide sequence ID" value="XM_075223941.1"/>
</dbReference>
<sequence length="289" mass="32487">MVFIFGLKAYLKVIIIFYSCCYALIYERMLPKTRNAAYLCCRKENTEAQLRTACPPGVADDLVSQFEIKAFDACANPYLGFASLTMAGIDGLRKVLSIPKPVETKSFSCVLLFYLLIKLSCIQGTEVAKESSDIIILDDNFASVVKVVRWGRSVYANIQKFIQFQLTVNVAALIINVVAAVSAGDVPLNAIQLLWVNLIMFTLGVLALATEPPTDHLMRRAHVGRREPLVTNIMWRNLLIQALYQVTVLLILNFRGEQILHLEHETREHAVKVKNTLIFNAFVLCQVFN</sequence>
<accession>A0AC58S4Y7</accession>